<dbReference type="Proteomes" id="UP000821865">
    <property type="component" value="Chromosome 5"/>
</dbReference>
<sequence length="411" mass="45755">MPPRSFDTLLELVAPRITKANTRLRKAIPPDHRLALAVRFLAAGETLRSSSFNFLAGRSTACMIIAEVCQAIWDILGPLYVKCPSSAVQWLKVSNISKQLDCANIQILCYSIKSLLAISDASYRFLYVEIGHFGSESDGGVFARSKFQELIVANQLGIPEDSEMGSIGMMPYFFVGDEAFPLKTFMMRPYSRKTLQPLLVTTADSNQSFEEKHQRRIFNYRLSRARRVVENAFGIMAQRWRILRRPFKAKDDNVNRIVCACVTLHNFLLHESPASRAAYCPPGTADCEDWQGQVTEGSWRAEEGSRDALSTLRATGFNSTSSLQLRAIQPRALVLEPVATTTRSGPVQHGSRARHAQEHQRQQPENTLSSSTALVSDSYAPLATDVLQSHVQHGLGAQLVRRSQPTCGDHT</sequence>
<comment type="caution">
    <text evidence="1">The sequence shown here is derived from an EMBL/GenBank/DDBJ whole genome shotgun (WGS) entry which is preliminary data.</text>
</comment>
<accession>A0ACB8CQH0</accession>
<protein>
    <submittedName>
        <fullName evidence="1">Uncharacterized protein</fullName>
    </submittedName>
</protein>
<gene>
    <name evidence="1" type="ORF">HPB49_006933</name>
</gene>
<keyword evidence="2" id="KW-1185">Reference proteome</keyword>
<dbReference type="EMBL" id="CM023474">
    <property type="protein sequence ID" value="KAH7949270.1"/>
    <property type="molecule type" value="Genomic_DNA"/>
</dbReference>
<evidence type="ECO:0000313" key="1">
    <source>
        <dbReference type="EMBL" id="KAH7949270.1"/>
    </source>
</evidence>
<name>A0ACB8CQH0_DERSI</name>
<organism evidence="1 2">
    <name type="scientific">Dermacentor silvarum</name>
    <name type="common">Tick</name>
    <dbReference type="NCBI Taxonomy" id="543639"/>
    <lineage>
        <taxon>Eukaryota</taxon>
        <taxon>Metazoa</taxon>
        <taxon>Ecdysozoa</taxon>
        <taxon>Arthropoda</taxon>
        <taxon>Chelicerata</taxon>
        <taxon>Arachnida</taxon>
        <taxon>Acari</taxon>
        <taxon>Parasitiformes</taxon>
        <taxon>Ixodida</taxon>
        <taxon>Ixodoidea</taxon>
        <taxon>Ixodidae</taxon>
        <taxon>Rhipicephalinae</taxon>
        <taxon>Dermacentor</taxon>
    </lineage>
</organism>
<proteinExistence type="predicted"/>
<evidence type="ECO:0000313" key="2">
    <source>
        <dbReference type="Proteomes" id="UP000821865"/>
    </source>
</evidence>
<reference evidence="1" key="1">
    <citation type="submission" date="2020-05" db="EMBL/GenBank/DDBJ databases">
        <title>Large-scale comparative analyses of tick genomes elucidate their genetic diversity and vector capacities.</title>
        <authorList>
            <person name="Jia N."/>
            <person name="Wang J."/>
            <person name="Shi W."/>
            <person name="Du L."/>
            <person name="Sun Y."/>
            <person name="Zhan W."/>
            <person name="Jiang J."/>
            <person name="Wang Q."/>
            <person name="Zhang B."/>
            <person name="Ji P."/>
            <person name="Sakyi L.B."/>
            <person name="Cui X."/>
            <person name="Yuan T."/>
            <person name="Jiang B."/>
            <person name="Yang W."/>
            <person name="Lam T.T.-Y."/>
            <person name="Chang Q."/>
            <person name="Ding S."/>
            <person name="Wang X."/>
            <person name="Zhu J."/>
            <person name="Ruan X."/>
            <person name="Zhao L."/>
            <person name="Wei J."/>
            <person name="Que T."/>
            <person name="Du C."/>
            <person name="Cheng J."/>
            <person name="Dai P."/>
            <person name="Han X."/>
            <person name="Huang E."/>
            <person name="Gao Y."/>
            <person name="Liu J."/>
            <person name="Shao H."/>
            <person name="Ye R."/>
            <person name="Li L."/>
            <person name="Wei W."/>
            <person name="Wang X."/>
            <person name="Wang C."/>
            <person name="Yang T."/>
            <person name="Huo Q."/>
            <person name="Li W."/>
            <person name="Guo W."/>
            <person name="Chen H."/>
            <person name="Zhou L."/>
            <person name="Ni X."/>
            <person name="Tian J."/>
            <person name="Zhou Y."/>
            <person name="Sheng Y."/>
            <person name="Liu T."/>
            <person name="Pan Y."/>
            <person name="Xia L."/>
            <person name="Li J."/>
            <person name="Zhao F."/>
            <person name="Cao W."/>
        </authorList>
    </citation>
    <scope>NUCLEOTIDE SEQUENCE</scope>
    <source>
        <strain evidence="1">Dsil-2018</strain>
    </source>
</reference>